<comment type="subcellular location">
    <subcellularLocation>
        <location evidence="1">Membrane</location>
        <topology evidence="1">Single-pass membrane protein</topology>
    </subcellularLocation>
</comment>
<keyword evidence="7" id="KW-1185">Reference proteome</keyword>
<feature type="compositionally biased region" description="Basic and acidic residues" evidence="5">
    <location>
        <begin position="343"/>
        <end position="366"/>
    </location>
</feature>
<dbReference type="GO" id="GO:0005509">
    <property type="term" value="F:calcium ion binding"/>
    <property type="evidence" value="ECO:0007669"/>
    <property type="project" value="InterPro"/>
</dbReference>
<organism evidence="6 7">
    <name type="scientific">Papiliotrema laurentii</name>
    <name type="common">Cryptococcus laurentii</name>
    <dbReference type="NCBI Taxonomy" id="5418"/>
    <lineage>
        <taxon>Eukaryota</taxon>
        <taxon>Fungi</taxon>
        <taxon>Dikarya</taxon>
        <taxon>Basidiomycota</taxon>
        <taxon>Agaricomycotina</taxon>
        <taxon>Tremellomycetes</taxon>
        <taxon>Tremellales</taxon>
        <taxon>Rhynchogastremaceae</taxon>
        <taxon>Papiliotrema</taxon>
    </lineage>
</organism>
<keyword evidence="4" id="KW-0472">Membrane</keyword>
<evidence type="ECO:0008006" key="8">
    <source>
        <dbReference type="Google" id="ProtNLM"/>
    </source>
</evidence>
<dbReference type="GO" id="GO:0016020">
    <property type="term" value="C:membrane"/>
    <property type="evidence" value="ECO:0007669"/>
    <property type="project" value="UniProtKB-SubCell"/>
</dbReference>
<comment type="caution">
    <text evidence="6">The sequence shown here is derived from an EMBL/GenBank/DDBJ whole genome shotgun (WGS) entry which is preliminary data.</text>
</comment>
<feature type="region of interest" description="Disordered" evidence="5">
    <location>
        <begin position="321"/>
        <end position="376"/>
    </location>
</feature>
<dbReference type="AlphaFoldDB" id="A0AAD9FS12"/>
<proteinExistence type="predicted"/>
<sequence length="376" mass="41672">MSGLVKILGAMSALQPQPPTEHYDGLEYRWKALTFRPAEFKLEGAIFGVLALYLIWYLVGKSYNLKRAKAAMRPYDDLLKTNFAATRPLVHSGPSQHLSYSTGRRNVLSLHGTLKLFPFHDIAGILTNLVKPIIEPTADVSEGLVWSLTLGRGDAGLQGEGAGVWAVVNKTDLRAVKEKRWDLTFPRLQENVAVPFTHSLFTEHSDVNDLVLKTPNVGVTDLLANQTAASVLKYLLITDQPAGRPAKGALPAKFRARSIILSVRNPSTPAETDAVKAWLQVALNLADLISKPNALKPEVTRKLAATRKTVDAELGQAYAKELAEDQPAEMTPEEKRLAKKKAERANMSEKELKRLDELEKKRELRKLQKKGGFKQQ</sequence>
<gene>
    <name evidence="6" type="ORF">DB88DRAFT_487537</name>
</gene>
<protein>
    <recommendedName>
        <fullName evidence="8">DUF1682-domain-containing protein</fullName>
    </recommendedName>
</protein>
<dbReference type="Pfam" id="PF07946">
    <property type="entry name" value="CCDC47"/>
    <property type="match status" value="1"/>
</dbReference>
<evidence type="ECO:0000256" key="3">
    <source>
        <dbReference type="ARBA" id="ARBA00022989"/>
    </source>
</evidence>
<evidence type="ECO:0000256" key="1">
    <source>
        <dbReference type="ARBA" id="ARBA00004167"/>
    </source>
</evidence>
<feature type="compositionally biased region" description="Basic residues" evidence="5">
    <location>
        <begin position="367"/>
        <end position="376"/>
    </location>
</feature>
<reference evidence="6" key="1">
    <citation type="submission" date="2023-02" db="EMBL/GenBank/DDBJ databases">
        <title>Identification and recombinant expression of a fungal hydrolase from Papiliotrema laurentii that hydrolyzes apple cutin and clears colloidal polyester polyurethane.</title>
        <authorList>
            <consortium name="DOE Joint Genome Institute"/>
            <person name="Roman V.A."/>
            <person name="Bojanowski C."/>
            <person name="Crable B.R."/>
            <person name="Wagner D.N."/>
            <person name="Hung C.S."/>
            <person name="Nadeau L.J."/>
            <person name="Schratz L."/>
            <person name="Haridas S."/>
            <person name="Pangilinan J."/>
            <person name="Lipzen A."/>
            <person name="Na H."/>
            <person name="Yan M."/>
            <person name="Ng V."/>
            <person name="Grigoriev I.V."/>
            <person name="Spatafora J.W."/>
            <person name="Barlow D."/>
            <person name="Biffinger J."/>
            <person name="Kelley-Loughnane N."/>
            <person name="Varaljay V.A."/>
            <person name="Crookes-Goodson W.J."/>
        </authorList>
    </citation>
    <scope>NUCLEOTIDE SEQUENCE</scope>
    <source>
        <strain evidence="6">5307AH</strain>
    </source>
</reference>
<dbReference type="PANTHER" id="PTHR12883:SF0">
    <property type="entry name" value="PAT COMPLEX SUBUNIT CCDC47"/>
    <property type="match status" value="1"/>
</dbReference>
<evidence type="ECO:0000313" key="6">
    <source>
        <dbReference type="EMBL" id="KAK1924987.1"/>
    </source>
</evidence>
<evidence type="ECO:0000313" key="7">
    <source>
        <dbReference type="Proteomes" id="UP001182556"/>
    </source>
</evidence>
<keyword evidence="2" id="KW-0812">Transmembrane</keyword>
<dbReference type="GO" id="GO:0005783">
    <property type="term" value="C:endoplasmic reticulum"/>
    <property type="evidence" value="ECO:0007669"/>
    <property type="project" value="InterPro"/>
</dbReference>
<accession>A0AAD9FS12</accession>
<keyword evidence="3" id="KW-1133">Transmembrane helix</keyword>
<dbReference type="GO" id="GO:0032469">
    <property type="term" value="P:endoplasmic reticulum calcium ion homeostasis"/>
    <property type="evidence" value="ECO:0007669"/>
    <property type="project" value="InterPro"/>
</dbReference>
<evidence type="ECO:0000256" key="4">
    <source>
        <dbReference type="ARBA" id="ARBA00023136"/>
    </source>
</evidence>
<name>A0AAD9FS12_PAPLA</name>
<dbReference type="Proteomes" id="UP001182556">
    <property type="component" value="Unassembled WGS sequence"/>
</dbReference>
<evidence type="ECO:0000256" key="5">
    <source>
        <dbReference type="SAM" id="MobiDB-lite"/>
    </source>
</evidence>
<dbReference type="PANTHER" id="PTHR12883">
    <property type="entry name" value="ADIPOCYTE-SPECIFIC PROTEIN 4-RELATED"/>
    <property type="match status" value="1"/>
</dbReference>
<dbReference type="InterPro" id="IPR012879">
    <property type="entry name" value="CCDC47"/>
</dbReference>
<evidence type="ECO:0000256" key="2">
    <source>
        <dbReference type="ARBA" id="ARBA00022692"/>
    </source>
</evidence>
<dbReference type="EMBL" id="JAODAN010000004">
    <property type="protein sequence ID" value="KAK1924987.1"/>
    <property type="molecule type" value="Genomic_DNA"/>
</dbReference>